<keyword evidence="1" id="KW-0732">Signal</keyword>
<protein>
    <submittedName>
        <fullName evidence="2">Porin</fullName>
    </submittedName>
</protein>
<dbReference type="PROSITE" id="PS51257">
    <property type="entry name" value="PROKAR_LIPOPROTEIN"/>
    <property type="match status" value="1"/>
</dbReference>
<accession>A0A0C6F8N3</accession>
<dbReference type="KEGG" id="maqu:Maq22A_c06860"/>
<name>A0A0C6F8N3_9HYPH</name>
<dbReference type="Gene3D" id="2.40.160.10">
    <property type="entry name" value="Porin"/>
    <property type="match status" value="1"/>
</dbReference>
<dbReference type="SUPFAM" id="SSF56935">
    <property type="entry name" value="Porins"/>
    <property type="match status" value="1"/>
</dbReference>
<reference evidence="2 3" key="1">
    <citation type="journal article" date="2015" name="Genome Announc.">
        <title>Complete Genome Sequence of Methylobacterium aquaticum Strain 22A, Isolated from Racomitrium japonicum Moss.</title>
        <authorList>
            <person name="Tani A."/>
            <person name="Ogura Y."/>
            <person name="Hayashi T."/>
            <person name="Kimbara K."/>
        </authorList>
    </citation>
    <scope>NUCLEOTIDE SEQUENCE [LARGE SCALE GENOMIC DNA]</scope>
    <source>
        <strain evidence="2 3">MA-22A</strain>
    </source>
</reference>
<feature type="signal peptide" evidence="1">
    <location>
        <begin position="1"/>
        <end position="30"/>
    </location>
</feature>
<organism evidence="2 3">
    <name type="scientific">Methylobacterium aquaticum</name>
    <dbReference type="NCBI Taxonomy" id="270351"/>
    <lineage>
        <taxon>Bacteria</taxon>
        <taxon>Pseudomonadati</taxon>
        <taxon>Pseudomonadota</taxon>
        <taxon>Alphaproteobacteria</taxon>
        <taxon>Hyphomicrobiales</taxon>
        <taxon>Methylobacteriaceae</taxon>
        <taxon>Methylobacterium</taxon>
    </lineage>
</organism>
<reference evidence="3" key="2">
    <citation type="submission" date="2015-01" db="EMBL/GenBank/DDBJ databases">
        <title>Complete genome sequence of Methylobacterium aquaticum strain 22A.</title>
        <authorList>
            <person name="Tani A."/>
            <person name="Ogura Y."/>
            <person name="Hayashi T."/>
        </authorList>
    </citation>
    <scope>NUCLEOTIDE SEQUENCE [LARGE SCALE GENOMIC DNA]</scope>
    <source>
        <strain evidence="3">MA-22A</strain>
    </source>
</reference>
<dbReference type="OrthoDB" id="7217987at2"/>
<feature type="chain" id="PRO_5002189010" evidence="1">
    <location>
        <begin position="31"/>
        <end position="429"/>
    </location>
</feature>
<evidence type="ECO:0000256" key="1">
    <source>
        <dbReference type="SAM" id="SignalP"/>
    </source>
</evidence>
<dbReference type="STRING" id="270351.Maq22A_c06860"/>
<proteinExistence type="predicted"/>
<dbReference type="Proteomes" id="UP000061432">
    <property type="component" value="Chromosome"/>
</dbReference>
<dbReference type="InterPro" id="IPR023614">
    <property type="entry name" value="Porin_dom_sf"/>
</dbReference>
<dbReference type="InterPro" id="IPR010870">
    <property type="entry name" value="Porin_O/P"/>
</dbReference>
<dbReference type="EMBL" id="AP014704">
    <property type="protein sequence ID" value="BAQ44713.1"/>
    <property type="molecule type" value="Genomic_DNA"/>
</dbReference>
<evidence type="ECO:0000313" key="3">
    <source>
        <dbReference type="Proteomes" id="UP000061432"/>
    </source>
</evidence>
<dbReference type="RefSeq" id="WP_060846174.1">
    <property type="nucleotide sequence ID" value="NZ_AP014704.1"/>
</dbReference>
<dbReference type="PATRIC" id="fig|270351.10.peg.1305"/>
<gene>
    <name evidence="2" type="primary">oprP</name>
    <name evidence="2" type="ORF">Maq22A_c06860</name>
</gene>
<sequence>MSHRKRPPSRPSWPIAVLLLACCASLPAGAVEGPPGPFGETLTIDEKGITLKFPDDAATLRIGGRLQLDFGTGRVQQRGFGTVFDTPIAVRRSWIESYLTLGKELELAFQYDFAEPNRPINDAVVAYKGFQNVIVAIGNMKEPFSLDQLISDNNTLFTERSLADAFAPARNFGFAIGTHGERWTAVTSVFGGNINNAAIGDQGVASTTRLTYAPYLSQDGNDVLHVGVAGSYRSLPNDGSALTLSSRSEAFLFARQFVNTGAIRDAASIGRIGLEAAWQAGPFRLQAEYILTEIGRSGGAPSLSFQGGYIQAGLLLNGKGRRYAIAPKYATEYAVFGGVEVEEAQRVSRGGTGVFELGLRYSAIDLEDRAIRGGIEQDFTAGVNWYPDRNIRFVFDYVRSHTSPSPASLNFNRRTIDADAFIGRAQLYW</sequence>
<evidence type="ECO:0000313" key="2">
    <source>
        <dbReference type="EMBL" id="BAQ44713.1"/>
    </source>
</evidence>
<dbReference type="Pfam" id="PF07396">
    <property type="entry name" value="Porin_O_P"/>
    <property type="match status" value="1"/>
</dbReference>
<dbReference type="AlphaFoldDB" id="A0A0C6F8N3"/>